<dbReference type="InterPro" id="IPR047817">
    <property type="entry name" value="ABC2_TM_bact-type"/>
</dbReference>
<keyword evidence="4 5" id="KW-0472">Membrane</keyword>
<evidence type="ECO:0000256" key="4">
    <source>
        <dbReference type="ARBA" id="ARBA00023136"/>
    </source>
</evidence>
<reference evidence="7" key="2">
    <citation type="submission" date="2019-04" db="EMBL/GenBank/DDBJ databases">
        <authorList>
            <person name="Pasella M."/>
        </authorList>
    </citation>
    <scope>NUCLEOTIDE SEQUENCE</scope>
    <source>
        <strain evidence="7">TZ0704</strain>
    </source>
</reference>
<comment type="subcellular location">
    <subcellularLocation>
        <location evidence="1">Membrane</location>
        <topology evidence="1">Multi-pass membrane protein</topology>
    </subcellularLocation>
</comment>
<evidence type="ECO:0000256" key="3">
    <source>
        <dbReference type="ARBA" id="ARBA00022989"/>
    </source>
</evidence>
<evidence type="ECO:0000313" key="7">
    <source>
        <dbReference type="EMBL" id="QCI06340.1"/>
    </source>
</evidence>
<dbReference type="InterPro" id="IPR000412">
    <property type="entry name" value="ABC_2_transport"/>
</dbReference>
<evidence type="ECO:0000256" key="2">
    <source>
        <dbReference type="ARBA" id="ARBA00022692"/>
    </source>
</evidence>
<geneLocation type="plastid" evidence="7"/>
<protein>
    <recommendedName>
        <fullName evidence="6">ABC transmembrane type-2 domain-containing protein</fullName>
    </recommendedName>
</protein>
<dbReference type="PANTHER" id="PTHR43229:SF2">
    <property type="entry name" value="NODULATION PROTEIN J"/>
    <property type="match status" value="1"/>
</dbReference>
<dbReference type="InterPro" id="IPR051784">
    <property type="entry name" value="Nod_factor_ABC_transporter"/>
</dbReference>
<feature type="transmembrane region" description="Helical" evidence="5">
    <location>
        <begin position="92"/>
        <end position="118"/>
    </location>
</feature>
<feature type="transmembrane region" description="Helical" evidence="5">
    <location>
        <begin position="275"/>
        <end position="293"/>
    </location>
</feature>
<organism evidence="7">
    <name type="scientific">Dictyurus purpurascens</name>
    <dbReference type="NCBI Taxonomy" id="189649"/>
    <lineage>
        <taxon>Eukaryota</taxon>
        <taxon>Rhodophyta</taxon>
        <taxon>Florideophyceae</taxon>
        <taxon>Rhodymeniophycidae</taxon>
        <taxon>Ceramiales</taxon>
        <taxon>Dasyaceae</taxon>
        <taxon>Dictyurus</taxon>
    </lineage>
</organism>
<feature type="transmembrane region" description="Helical" evidence="5">
    <location>
        <begin position="139"/>
        <end position="163"/>
    </location>
</feature>
<keyword evidence="7" id="KW-0934">Plastid</keyword>
<keyword evidence="3 5" id="KW-1133">Transmembrane helix</keyword>
<feature type="transmembrane region" description="Helical" evidence="5">
    <location>
        <begin position="233"/>
        <end position="254"/>
    </location>
</feature>
<name>A0A4D6WVG6_9FLOR</name>
<evidence type="ECO:0000259" key="6">
    <source>
        <dbReference type="PROSITE" id="PS51012"/>
    </source>
</evidence>
<evidence type="ECO:0000256" key="1">
    <source>
        <dbReference type="ARBA" id="ARBA00004141"/>
    </source>
</evidence>
<dbReference type="GO" id="GO:0043190">
    <property type="term" value="C:ATP-binding cassette (ABC) transporter complex"/>
    <property type="evidence" value="ECO:0007669"/>
    <property type="project" value="InterPro"/>
</dbReference>
<dbReference type="PROSITE" id="PS51012">
    <property type="entry name" value="ABC_TM2"/>
    <property type="match status" value="1"/>
</dbReference>
<gene>
    <name evidence="7" type="primary">ycf38</name>
</gene>
<feature type="transmembrane region" description="Helical" evidence="5">
    <location>
        <begin position="175"/>
        <end position="199"/>
    </location>
</feature>
<evidence type="ECO:0000256" key="5">
    <source>
        <dbReference type="SAM" id="Phobius"/>
    </source>
</evidence>
<dbReference type="Pfam" id="PF01061">
    <property type="entry name" value="ABC2_membrane"/>
    <property type="match status" value="1"/>
</dbReference>
<sequence length="302" mass="35332">MISNHKLYKKIENFKLIKPNNKVKKLFYKNSIDIWKIIREIKALIKRLYIQIYRKPSNILVGIIQPLLWLILFGSLFENAPIYLFNQYNTKYLMFLSSGIIIFTGFTASINGGLPVIFDREFGFFNRIIISPINYKNSIIISLITYIWSISHLEIIIIMISSFCILKNTININSILFILNICTLIVVCTSILSIYMSFILPGHIEFLAFTVLINLPTLFSSTALAPLNFMPNWLQVIACINPLTYAIEIIRYVYINKYITYNFDIIKTVWFNLNIKNSIIILIIINLICFQIIKKTMRYKYN</sequence>
<keyword evidence="2 5" id="KW-0812">Transmembrane</keyword>
<feature type="transmembrane region" description="Helical" evidence="5">
    <location>
        <begin position="206"/>
        <end position="227"/>
    </location>
</feature>
<dbReference type="AlphaFoldDB" id="A0A4D6WVG6"/>
<dbReference type="EMBL" id="MK814652">
    <property type="protein sequence ID" value="QCI06340.1"/>
    <property type="molecule type" value="Genomic_DNA"/>
</dbReference>
<feature type="transmembrane region" description="Helical" evidence="5">
    <location>
        <begin position="57"/>
        <end position="77"/>
    </location>
</feature>
<accession>A0A4D6WVG6</accession>
<reference evidence="7" key="1">
    <citation type="journal article" date="2019" name="Mol. Phylogenet. Evol.">
        <title>Morphological evolution and classification of the red algal order Ceramiales inferred using plastid phylogenomics.</title>
        <authorList>
            <person name="Diaz-Tapia P."/>
            <person name="Pasella M.M."/>
            <person name="Verbruggen H."/>
            <person name="Maggs C.A."/>
        </authorList>
    </citation>
    <scope>NUCLEOTIDE SEQUENCE</scope>
    <source>
        <strain evidence="7">TZ0704</strain>
    </source>
</reference>
<dbReference type="InterPro" id="IPR013525">
    <property type="entry name" value="ABC2_TM"/>
</dbReference>
<dbReference type="PIRSF" id="PIRSF006648">
    <property type="entry name" value="DrrB"/>
    <property type="match status" value="1"/>
</dbReference>
<dbReference type="GO" id="GO:0140359">
    <property type="term" value="F:ABC-type transporter activity"/>
    <property type="evidence" value="ECO:0007669"/>
    <property type="project" value="InterPro"/>
</dbReference>
<feature type="domain" description="ABC transmembrane type-2" evidence="6">
    <location>
        <begin position="57"/>
        <end position="300"/>
    </location>
</feature>
<dbReference type="PANTHER" id="PTHR43229">
    <property type="entry name" value="NODULATION PROTEIN J"/>
    <property type="match status" value="1"/>
</dbReference>
<proteinExistence type="predicted"/>